<proteinExistence type="inferred from homology"/>
<dbReference type="Pfam" id="PF03364">
    <property type="entry name" value="Polyketide_cyc"/>
    <property type="match status" value="1"/>
</dbReference>
<dbReference type="EMBL" id="JADGII010000019">
    <property type="protein sequence ID" value="MBF0637384.1"/>
    <property type="molecule type" value="Genomic_DNA"/>
</dbReference>
<organism evidence="3 4">
    <name type="scientific">Prosthecochloris ethylica</name>
    <dbReference type="NCBI Taxonomy" id="2743976"/>
    <lineage>
        <taxon>Bacteria</taxon>
        <taxon>Pseudomonadati</taxon>
        <taxon>Chlorobiota</taxon>
        <taxon>Chlorobiia</taxon>
        <taxon>Chlorobiales</taxon>
        <taxon>Chlorobiaceae</taxon>
        <taxon>Prosthecochloris</taxon>
    </lineage>
</organism>
<gene>
    <name evidence="3" type="ORF">INT08_09425</name>
</gene>
<name>A0ABR9XTR9_9CHLB</name>
<dbReference type="PANTHER" id="PTHR34060:SF1">
    <property type="entry name" value="POLYKETIDE CYCLASE _ DEHYDRASE AND LIPID TRANSPORT PROTEIN"/>
    <property type="match status" value="1"/>
</dbReference>
<accession>A0ABR9XTR9</accession>
<dbReference type="PANTHER" id="PTHR34060">
    <property type="entry name" value="POLYKETIDE CYCLASE / DEHYDRASE AND LIPID TRANSPORT PROTEIN"/>
    <property type="match status" value="1"/>
</dbReference>
<sequence>MTGEHQHGLSPFQQSLLDDEPHIELSYLEDDVIHASGAVRIGSSIERIWNILTDYNNLSNTIPKVVRSELLEERGNIKIIDQTGRSGILFIEKSVRIKLNVTEHYPRQLLFSIIEGDFSVYSGSWTFEEGRTPEESFVSWQADVKPAFFAPPFLVSFVQHQDLPVVLRTIKETAERGPYIRQTETSTI</sequence>
<feature type="domain" description="Coenzyme Q-binding protein COQ10 START" evidence="2">
    <location>
        <begin position="44"/>
        <end position="167"/>
    </location>
</feature>
<evidence type="ECO:0000313" key="3">
    <source>
        <dbReference type="EMBL" id="MBF0637384.1"/>
    </source>
</evidence>
<evidence type="ECO:0000313" key="4">
    <source>
        <dbReference type="Proteomes" id="UP000619838"/>
    </source>
</evidence>
<dbReference type="InterPro" id="IPR005031">
    <property type="entry name" value="COQ10_START"/>
</dbReference>
<comment type="similarity">
    <text evidence="1">Belongs to the ribosome association toxin RatA family.</text>
</comment>
<keyword evidence="4" id="KW-1185">Reference proteome</keyword>
<reference evidence="3 4" key="1">
    <citation type="journal article" date="2020" name="Microorganisms">
        <title>Simultaneous Genome Sequencing of Prosthecochloris ethylica and Desulfuromonas acetoxidans within a Syntrophic Mixture Reveals Unique Pili and Protein Interactions.</title>
        <authorList>
            <person name="Kyndt J.A."/>
            <person name="Van Beeumen J.J."/>
            <person name="Meyer T.E."/>
        </authorList>
    </citation>
    <scope>NUCLEOTIDE SEQUENCE [LARGE SCALE GENOMIC DNA]</scope>
    <source>
        <strain evidence="3 4">N3</strain>
    </source>
</reference>
<evidence type="ECO:0000256" key="1">
    <source>
        <dbReference type="ARBA" id="ARBA00008918"/>
    </source>
</evidence>
<dbReference type="CDD" id="cd08866">
    <property type="entry name" value="SRPBCC_11"/>
    <property type="match status" value="1"/>
</dbReference>
<comment type="caution">
    <text evidence="3">The sequence shown here is derived from an EMBL/GenBank/DDBJ whole genome shotgun (WGS) entry which is preliminary data.</text>
</comment>
<dbReference type="SUPFAM" id="SSF55961">
    <property type="entry name" value="Bet v1-like"/>
    <property type="match status" value="1"/>
</dbReference>
<dbReference type="Proteomes" id="UP000619838">
    <property type="component" value="Unassembled WGS sequence"/>
</dbReference>
<dbReference type="Gene3D" id="3.30.530.20">
    <property type="match status" value="1"/>
</dbReference>
<protein>
    <submittedName>
        <fullName evidence="3">SRPBCC family protein</fullName>
    </submittedName>
</protein>
<dbReference type="InterPro" id="IPR023393">
    <property type="entry name" value="START-like_dom_sf"/>
</dbReference>
<dbReference type="RefSeq" id="WP_114608381.1">
    <property type="nucleotide sequence ID" value="NZ_JABVZQ010000011.1"/>
</dbReference>
<evidence type="ECO:0000259" key="2">
    <source>
        <dbReference type="Pfam" id="PF03364"/>
    </source>
</evidence>